<sequence length="193" mass="22730">MDTVFREKLEKEHRESKETGKVKLEREKKDKEAAERQRQAVEASQRAKRLEAIESQMMKVEPAERQREAVEFFQRARRFEAICMFYHLEIRFLLENGYQKEEEDDIRRVGGDFIIKAIIPPWMMKTNMPQRVALEGDDNVFEWDDDDEEGAKLEIGDAPGTAGNCKRFIWNVRPDKEKKKKKMTTADGKNTES</sequence>
<gene>
    <name evidence="2" type="ORF">Bca52824_077832</name>
</gene>
<dbReference type="Proteomes" id="UP000886595">
    <property type="component" value="Unassembled WGS sequence"/>
</dbReference>
<organism evidence="2 3">
    <name type="scientific">Brassica carinata</name>
    <name type="common">Ethiopian mustard</name>
    <name type="synonym">Abyssinian cabbage</name>
    <dbReference type="NCBI Taxonomy" id="52824"/>
    <lineage>
        <taxon>Eukaryota</taxon>
        <taxon>Viridiplantae</taxon>
        <taxon>Streptophyta</taxon>
        <taxon>Embryophyta</taxon>
        <taxon>Tracheophyta</taxon>
        <taxon>Spermatophyta</taxon>
        <taxon>Magnoliopsida</taxon>
        <taxon>eudicotyledons</taxon>
        <taxon>Gunneridae</taxon>
        <taxon>Pentapetalae</taxon>
        <taxon>rosids</taxon>
        <taxon>malvids</taxon>
        <taxon>Brassicales</taxon>
        <taxon>Brassicaceae</taxon>
        <taxon>Brassiceae</taxon>
        <taxon>Brassica</taxon>
    </lineage>
</organism>
<evidence type="ECO:0000313" key="2">
    <source>
        <dbReference type="EMBL" id="KAG2258538.1"/>
    </source>
</evidence>
<feature type="region of interest" description="Disordered" evidence="1">
    <location>
        <begin position="1"/>
        <end position="42"/>
    </location>
</feature>
<dbReference type="OrthoDB" id="1106522at2759"/>
<proteinExistence type="predicted"/>
<feature type="compositionally biased region" description="Basic and acidic residues" evidence="1">
    <location>
        <begin position="1"/>
        <end position="39"/>
    </location>
</feature>
<reference evidence="2 3" key="1">
    <citation type="submission" date="2020-02" db="EMBL/GenBank/DDBJ databases">
        <authorList>
            <person name="Ma Q."/>
            <person name="Huang Y."/>
            <person name="Song X."/>
            <person name="Pei D."/>
        </authorList>
    </citation>
    <scope>NUCLEOTIDE SEQUENCE [LARGE SCALE GENOMIC DNA]</scope>
    <source>
        <strain evidence="2">Sxm20200214</strain>
        <tissue evidence="2">Leaf</tissue>
    </source>
</reference>
<evidence type="ECO:0000313" key="3">
    <source>
        <dbReference type="Proteomes" id="UP000886595"/>
    </source>
</evidence>
<keyword evidence="3" id="KW-1185">Reference proteome</keyword>
<accession>A0A8X7PWJ8</accession>
<dbReference type="AlphaFoldDB" id="A0A8X7PWJ8"/>
<comment type="caution">
    <text evidence="2">The sequence shown here is derived from an EMBL/GenBank/DDBJ whole genome shotgun (WGS) entry which is preliminary data.</text>
</comment>
<evidence type="ECO:0000256" key="1">
    <source>
        <dbReference type="SAM" id="MobiDB-lite"/>
    </source>
</evidence>
<protein>
    <submittedName>
        <fullName evidence="2">Uncharacterized protein</fullName>
    </submittedName>
</protein>
<dbReference type="EMBL" id="JAAMPC010000015">
    <property type="protein sequence ID" value="KAG2258538.1"/>
    <property type="molecule type" value="Genomic_DNA"/>
</dbReference>
<name>A0A8X7PWJ8_BRACI</name>